<accession>A0A2U1CN69</accession>
<evidence type="ECO:0000313" key="8">
    <source>
        <dbReference type="EMBL" id="PVY62461.1"/>
    </source>
</evidence>
<dbReference type="GO" id="GO:0000976">
    <property type="term" value="F:transcription cis-regulatory region binding"/>
    <property type="evidence" value="ECO:0007669"/>
    <property type="project" value="TreeGrafter"/>
</dbReference>
<feature type="DNA-binding region" description="OmpR/PhoB-type" evidence="5">
    <location>
        <begin position="131"/>
        <end position="235"/>
    </location>
</feature>
<keyword evidence="2" id="KW-0902">Two-component regulatory system</keyword>
<sequence length="241" mass="26374">MSNSFSLLVAVVEDSPELLADLVEFLNLKGFVAQGFENGEAFFQAWPSTSFHLLLLDVALPGISGLEIAQRVRAQPNTRPPEIVMLTALDSSGDHVLGLEAGADAYLSKRSSLQVIEATCHSVRRRFERMGEAHEAPPDEPAWTLHVRDWLITAPNGQSLHLTHAEVAVLSMLFAYPGKAVAREALLLRLEKQDTLSNLRNLDNTASRLRRKVLASCGIELPLRPSYGKGYTFSGRCGLAA</sequence>
<dbReference type="Pfam" id="PF00486">
    <property type="entry name" value="Trans_reg_C"/>
    <property type="match status" value="1"/>
</dbReference>
<evidence type="ECO:0000256" key="4">
    <source>
        <dbReference type="PROSITE-ProRule" id="PRU00169"/>
    </source>
</evidence>
<dbReference type="PROSITE" id="PS51755">
    <property type="entry name" value="OMPR_PHOB"/>
    <property type="match status" value="1"/>
</dbReference>
<dbReference type="RefSeq" id="WP_116518371.1">
    <property type="nucleotide sequence ID" value="NZ_JACCEX010000002.1"/>
</dbReference>
<protein>
    <submittedName>
        <fullName evidence="8">Winged helix family two component transcriptional regulator</fullName>
    </submittedName>
</protein>
<evidence type="ECO:0000313" key="9">
    <source>
        <dbReference type="Proteomes" id="UP000246145"/>
    </source>
</evidence>
<keyword evidence="1 4" id="KW-0597">Phosphoprotein</keyword>
<evidence type="ECO:0000259" key="6">
    <source>
        <dbReference type="PROSITE" id="PS50110"/>
    </source>
</evidence>
<proteinExistence type="predicted"/>
<comment type="caution">
    <text evidence="8">The sequence shown here is derived from an EMBL/GenBank/DDBJ whole genome shotgun (WGS) entry which is preliminary data.</text>
</comment>
<dbReference type="PANTHER" id="PTHR48111:SF40">
    <property type="entry name" value="PHOSPHATE REGULON TRANSCRIPTIONAL REGULATORY PROTEIN PHOB"/>
    <property type="match status" value="1"/>
</dbReference>
<feature type="domain" description="OmpR/PhoB-type" evidence="7">
    <location>
        <begin position="131"/>
        <end position="235"/>
    </location>
</feature>
<evidence type="ECO:0000256" key="5">
    <source>
        <dbReference type="PROSITE-ProRule" id="PRU01091"/>
    </source>
</evidence>
<dbReference type="Gene3D" id="1.10.10.10">
    <property type="entry name" value="Winged helix-like DNA-binding domain superfamily/Winged helix DNA-binding domain"/>
    <property type="match status" value="1"/>
</dbReference>
<dbReference type="Pfam" id="PF00072">
    <property type="entry name" value="Response_reg"/>
    <property type="match status" value="1"/>
</dbReference>
<keyword evidence="9" id="KW-1185">Reference proteome</keyword>
<evidence type="ECO:0000259" key="7">
    <source>
        <dbReference type="PROSITE" id="PS51755"/>
    </source>
</evidence>
<dbReference type="InterPro" id="IPR001789">
    <property type="entry name" value="Sig_transdc_resp-reg_receiver"/>
</dbReference>
<dbReference type="GO" id="GO:0000156">
    <property type="term" value="F:phosphorelay response regulator activity"/>
    <property type="evidence" value="ECO:0007669"/>
    <property type="project" value="TreeGrafter"/>
</dbReference>
<dbReference type="InterPro" id="IPR016032">
    <property type="entry name" value="Sig_transdc_resp-reg_C-effctor"/>
</dbReference>
<dbReference type="InterPro" id="IPR001867">
    <property type="entry name" value="OmpR/PhoB-type_DNA-bd"/>
</dbReference>
<dbReference type="Proteomes" id="UP000246145">
    <property type="component" value="Unassembled WGS sequence"/>
</dbReference>
<feature type="domain" description="Response regulatory" evidence="6">
    <location>
        <begin position="8"/>
        <end position="124"/>
    </location>
</feature>
<dbReference type="GO" id="GO:0005829">
    <property type="term" value="C:cytosol"/>
    <property type="evidence" value="ECO:0007669"/>
    <property type="project" value="TreeGrafter"/>
</dbReference>
<dbReference type="SMART" id="SM00862">
    <property type="entry name" value="Trans_reg_C"/>
    <property type="match status" value="1"/>
</dbReference>
<dbReference type="InterPro" id="IPR011006">
    <property type="entry name" value="CheY-like_superfamily"/>
</dbReference>
<gene>
    <name evidence="8" type="ORF">C7440_1955</name>
</gene>
<evidence type="ECO:0000256" key="2">
    <source>
        <dbReference type="ARBA" id="ARBA00023012"/>
    </source>
</evidence>
<dbReference type="AlphaFoldDB" id="A0A2U1CN69"/>
<dbReference type="CDD" id="cd00383">
    <property type="entry name" value="trans_reg_C"/>
    <property type="match status" value="1"/>
</dbReference>
<evidence type="ECO:0000256" key="1">
    <source>
        <dbReference type="ARBA" id="ARBA00022553"/>
    </source>
</evidence>
<dbReference type="SUPFAM" id="SSF52172">
    <property type="entry name" value="CheY-like"/>
    <property type="match status" value="1"/>
</dbReference>
<evidence type="ECO:0000256" key="3">
    <source>
        <dbReference type="ARBA" id="ARBA00023125"/>
    </source>
</evidence>
<dbReference type="PROSITE" id="PS50110">
    <property type="entry name" value="RESPONSE_REGULATORY"/>
    <property type="match status" value="1"/>
</dbReference>
<dbReference type="GO" id="GO:0032993">
    <property type="term" value="C:protein-DNA complex"/>
    <property type="evidence" value="ECO:0007669"/>
    <property type="project" value="TreeGrafter"/>
</dbReference>
<keyword evidence="3 5" id="KW-0238">DNA-binding</keyword>
<reference evidence="8 9" key="1">
    <citation type="submission" date="2018-04" db="EMBL/GenBank/DDBJ databases">
        <title>Genomic Encyclopedia of Type Strains, Phase IV (KMG-IV): sequencing the most valuable type-strain genomes for metagenomic binning, comparative biology and taxonomic classification.</title>
        <authorList>
            <person name="Goeker M."/>
        </authorList>
    </citation>
    <scope>NUCLEOTIDE SEQUENCE [LARGE SCALE GENOMIC DNA]</scope>
    <source>
        <strain evidence="8 9">DSM 10065</strain>
    </source>
</reference>
<dbReference type="EMBL" id="QEKO01000002">
    <property type="protein sequence ID" value="PVY62461.1"/>
    <property type="molecule type" value="Genomic_DNA"/>
</dbReference>
<feature type="modified residue" description="4-aspartylphosphate" evidence="4">
    <location>
        <position position="57"/>
    </location>
</feature>
<dbReference type="GO" id="GO:0006355">
    <property type="term" value="P:regulation of DNA-templated transcription"/>
    <property type="evidence" value="ECO:0007669"/>
    <property type="project" value="InterPro"/>
</dbReference>
<dbReference type="STRING" id="1231391.GCA_000308195_02542"/>
<dbReference type="Gene3D" id="3.40.50.2300">
    <property type="match status" value="1"/>
</dbReference>
<dbReference type="SUPFAM" id="SSF46894">
    <property type="entry name" value="C-terminal effector domain of the bipartite response regulators"/>
    <property type="match status" value="1"/>
</dbReference>
<name>A0A2U1CN69_9BURK</name>
<dbReference type="CDD" id="cd17574">
    <property type="entry name" value="REC_OmpR"/>
    <property type="match status" value="1"/>
</dbReference>
<organism evidence="8 9">
    <name type="scientific">Pusillimonas noertemannii</name>
    <dbReference type="NCBI Taxonomy" id="305977"/>
    <lineage>
        <taxon>Bacteria</taxon>
        <taxon>Pseudomonadati</taxon>
        <taxon>Pseudomonadota</taxon>
        <taxon>Betaproteobacteria</taxon>
        <taxon>Burkholderiales</taxon>
        <taxon>Alcaligenaceae</taxon>
        <taxon>Pusillimonas</taxon>
    </lineage>
</organism>
<dbReference type="PANTHER" id="PTHR48111">
    <property type="entry name" value="REGULATOR OF RPOS"/>
    <property type="match status" value="1"/>
</dbReference>
<dbReference type="InterPro" id="IPR036388">
    <property type="entry name" value="WH-like_DNA-bd_sf"/>
</dbReference>
<dbReference type="InterPro" id="IPR039420">
    <property type="entry name" value="WalR-like"/>
</dbReference>
<dbReference type="SMART" id="SM00448">
    <property type="entry name" value="REC"/>
    <property type="match status" value="1"/>
</dbReference>
<dbReference type="OrthoDB" id="8666659at2"/>